<evidence type="ECO:0000313" key="1">
    <source>
        <dbReference type="EMBL" id="OAT56167.1"/>
    </source>
</evidence>
<dbReference type="PATRIC" id="fig|1354264.4.peg.318"/>
<name>A0A1B7K7N6_9ENTR</name>
<comment type="caution">
    <text evidence="1">The sequence shown here is derived from an EMBL/GenBank/DDBJ whole genome shotgun (WGS) entry which is preliminary data.</text>
</comment>
<dbReference type="EMBL" id="LXEU01000006">
    <property type="protein sequence ID" value="OAT56167.1"/>
    <property type="molecule type" value="Genomic_DNA"/>
</dbReference>
<keyword evidence="2" id="KW-1185">Reference proteome</keyword>
<organism evidence="1 2">
    <name type="scientific">Kluyvera georgiana ATCC 51603</name>
    <dbReference type="NCBI Taxonomy" id="1354264"/>
    <lineage>
        <taxon>Bacteria</taxon>
        <taxon>Pseudomonadati</taxon>
        <taxon>Pseudomonadota</taxon>
        <taxon>Gammaproteobacteria</taxon>
        <taxon>Enterobacterales</taxon>
        <taxon>Enterobacteriaceae</taxon>
        <taxon>Kluyvera</taxon>
    </lineage>
</organism>
<proteinExistence type="predicted"/>
<protein>
    <submittedName>
        <fullName evidence="1">Uncharacterized protein</fullName>
    </submittedName>
</protein>
<evidence type="ECO:0000313" key="2">
    <source>
        <dbReference type="Proteomes" id="UP000078386"/>
    </source>
</evidence>
<sequence>MCTTSAFCCLSLLVKIPRRRMAKTAIAHYFHIISHKRLGCLQLKKTN</sequence>
<accession>A0A1B7K7N6</accession>
<gene>
    <name evidence="1" type="ORF">M989_00305</name>
</gene>
<dbReference type="Proteomes" id="UP000078386">
    <property type="component" value="Unassembled WGS sequence"/>
</dbReference>
<dbReference type="AlphaFoldDB" id="A0A1B7K7N6"/>
<reference evidence="1 2" key="1">
    <citation type="submission" date="2016-04" db="EMBL/GenBank/DDBJ databases">
        <title>ATOL: Assembling a taxonomically balanced genome-scale reconstruction of the evolutionary history of the Enterobacteriaceae.</title>
        <authorList>
            <person name="Plunkett G.III."/>
            <person name="Neeno-Eckwall E.C."/>
            <person name="Glasner J.D."/>
            <person name="Perna N.T."/>
        </authorList>
    </citation>
    <scope>NUCLEOTIDE SEQUENCE [LARGE SCALE GENOMIC DNA]</scope>
    <source>
        <strain evidence="1 2">ATCC 51603</strain>
    </source>
</reference>